<evidence type="ECO:0000313" key="3">
    <source>
        <dbReference type="EMBL" id="HIZ08780.1"/>
    </source>
</evidence>
<dbReference type="AlphaFoldDB" id="A0A9D2D588"/>
<feature type="transmembrane region" description="Helical" evidence="2">
    <location>
        <begin position="47"/>
        <end position="70"/>
    </location>
</feature>
<sequence length="317" mass="35638">MKREKEQERKEKEKQGMFWASMICFISFVSFYLHLEEILGRMGIEYRSWAVIGGKILFWALFAWLALSAVRYKRLGRSERGPLITGILLIAFLAGAGGFAGLTKSSLIRPVERESEEAGLLKVQAEGEEKAEAFVPVMGVFRISQDNLEALKNKGHTGIYAVLDNLPFDRKQEDTQEEIPEESPSENGTGTYDSDQTAPAPDEAPEIAEDSDYEMERQMEAAKLIYDQCLKDKGYTYAEGVNAKGEWYIDVGDGKRLIYDRMSKNGKCYLFALNGADYSSLEDYYAVNLDTKEVIATGKHSYSQPGGEAYYKATGEY</sequence>
<keyword evidence="2" id="KW-0812">Transmembrane</keyword>
<dbReference type="EMBL" id="DXCH01000336">
    <property type="protein sequence ID" value="HIZ08780.1"/>
    <property type="molecule type" value="Genomic_DNA"/>
</dbReference>
<evidence type="ECO:0000256" key="1">
    <source>
        <dbReference type="SAM" id="MobiDB-lite"/>
    </source>
</evidence>
<evidence type="ECO:0000313" key="4">
    <source>
        <dbReference type="Proteomes" id="UP000824024"/>
    </source>
</evidence>
<feature type="transmembrane region" description="Helical" evidence="2">
    <location>
        <begin position="16"/>
        <end position="35"/>
    </location>
</feature>
<proteinExistence type="predicted"/>
<dbReference type="Proteomes" id="UP000824024">
    <property type="component" value="Unassembled WGS sequence"/>
</dbReference>
<keyword evidence="2" id="KW-1133">Transmembrane helix</keyword>
<organism evidence="3 4">
    <name type="scientific">Candidatus Eubacterium avistercoris</name>
    <dbReference type="NCBI Taxonomy" id="2838567"/>
    <lineage>
        <taxon>Bacteria</taxon>
        <taxon>Bacillati</taxon>
        <taxon>Bacillota</taxon>
        <taxon>Clostridia</taxon>
        <taxon>Eubacteriales</taxon>
        <taxon>Eubacteriaceae</taxon>
        <taxon>Eubacterium</taxon>
    </lineage>
</organism>
<reference evidence="3" key="1">
    <citation type="journal article" date="2021" name="PeerJ">
        <title>Extensive microbial diversity within the chicken gut microbiome revealed by metagenomics and culture.</title>
        <authorList>
            <person name="Gilroy R."/>
            <person name="Ravi A."/>
            <person name="Getino M."/>
            <person name="Pursley I."/>
            <person name="Horton D.L."/>
            <person name="Alikhan N.F."/>
            <person name="Baker D."/>
            <person name="Gharbi K."/>
            <person name="Hall N."/>
            <person name="Watson M."/>
            <person name="Adriaenssens E.M."/>
            <person name="Foster-Nyarko E."/>
            <person name="Jarju S."/>
            <person name="Secka A."/>
            <person name="Antonio M."/>
            <person name="Oren A."/>
            <person name="Chaudhuri R.R."/>
            <person name="La Ragione R."/>
            <person name="Hildebrand F."/>
            <person name="Pallen M.J."/>
        </authorList>
    </citation>
    <scope>NUCLEOTIDE SEQUENCE</scope>
    <source>
        <strain evidence="3">CHK192-9172</strain>
    </source>
</reference>
<accession>A0A9D2D588</accession>
<protein>
    <submittedName>
        <fullName evidence="3">Uncharacterized protein</fullName>
    </submittedName>
</protein>
<name>A0A9D2D588_9FIRM</name>
<keyword evidence="2" id="KW-0472">Membrane</keyword>
<feature type="region of interest" description="Disordered" evidence="1">
    <location>
        <begin position="172"/>
        <end position="204"/>
    </location>
</feature>
<feature type="compositionally biased region" description="Acidic residues" evidence="1">
    <location>
        <begin position="175"/>
        <end position="184"/>
    </location>
</feature>
<comment type="caution">
    <text evidence="3">The sequence shown here is derived from an EMBL/GenBank/DDBJ whole genome shotgun (WGS) entry which is preliminary data.</text>
</comment>
<feature type="transmembrane region" description="Helical" evidence="2">
    <location>
        <begin position="82"/>
        <end position="102"/>
    </location>
</feature>
<evidence type="ECO:0000256" key="2">
    <source>
        <dbReference type="SAM" id="Phobius"/>
    </source>
</evidence>
<gene>
    <name evidence="3" type="ORF">IAA08_12690</name>
</gene>
<reference evidence="3" key="2">
    <citation type="submission" date="2021-04" db="EMBL/GenBank/DDBJ databases">
        <authorList>
            <person name="Gilroy R."/>
        </authorList>
    </citation>
    <scope>NUCLEOTIDE SEQUENCE</scope>
    <source>
        <strain evidence="3">CHK192-9172</strain>
    </source>
</reference>
<feature type="compositionally biased region" description="Polar residues" evidence="1">
    <location>
        <begin position="185"/>
        <end position="197"/>
    </location>
</feature>